<name>A0A183GT36_HELPZ</name>
<evidence type="ECO:0000313" key="9">
    <source>
        <dbReference type="Proteomes" id="UP000050761"/>
    </source>
</evidence>
<dbReference type="PANTHER" id="PTHR43326">
    <property type="entry name" value="METHIONYL-TRNA SYNTHETASE"/>
    <property type="match status" value="1"/>
</dbReference>
<dbReference type="PANTHER" id="PTHR43326:SF1">
    <property type="entry name" value="METHIONINE--TRNA LIGASE, MITOCHONDRIAL"/>
    <property type="match status" value="1"/>
</dbReference>
<evidence type="ECO:0000313" key="10">
    <source>
        <dbReference type="WBParaSite" id="HPBE_0002585601-mRNA-1"/>
    </source>
</evidence>
<dbReference type="GO" id="GO:0006431">
    <property type="term" value="P:methionyl-tRNA aminoacylation"/>
    <property type="evidence" value="ECO:0007669"/>
    <property type="project" value="InterPro"/>
</dbReference>
<dbReference type="Gene3D" id="3.40.50.620">
    <property type="entry name" value="HUPs"/>
    <property type="match status" value="1"/>
</dbReference>
<feature type="domain" description="Methionyl/Leucyl tRNA synthetase" evidence="7">
    <location>
        <begin position="17"/>
        <end position="275"/>
    </location>
</feature>
<accession>A0A3P8FGA0</accession>
<evidence type="ECO:0000256" key="2">
    <source>
        <dbReference type="ARBA" id="ARBA00022741"/>
    </source>
</evidence>
<gene>
    <name evidence="8" type="ORF">HPBE_LOCUS25856</name>
</gene>
<comment type="similarity">
    <text evidence="6">Belongs to the class-I aminoacyl-tRNA synthetase family.</text>
</comment>
<dbReference type="Gene3D" id="2.170.220.10">
    <property type="match status" value="1"/>
</dbReference>
<protein>
    <submittedName>
        <fullName evidence="10">tRNA-synt_1g domain-containing protein</fullName>
    </submittedName>
</protein>
<dbReference type="Proteomes" id="UP000050761">
    <property type="component" value="Unassembled WGS sequence"/>
</dbReference>
<evidence type="ECO:0000256" key="5">
    <source>
        <dbReference type="ARBA" id="ARBA00023146"/>
    </source>
</evidence>
<evidence type="ECO:0000313" key="8">
    <source>
        <dbReference type="EMBL" id="VDP54285.1"/>
    </source>
</evidence>
<keyword evidence="4 6" id="KW-0648">Protein biosynthesis</keyword>
<reference evidence="10" key="2">
    <citation type="submission" date="2019-09" db="UniProtKB">
        <authorList>
            <consortium name="WormBaseParasite"/>
        </authorList>
    </citation>
    <scope>IDENTIFICATION</scope>
</reference>
<keyword evidence="2 6" id="KW-0547">Nucleotide-binding</keyword>
<accession>A0A183GT36</accession>
<evidence type="ECO:0000256" key="1">
    <source>
        <dbReference type="ARBA" id="ARBA00022598"/>
    </source>
</evidence>
<keyword evidence="5 6" id="KW-0030">Aminoacyl-tRNA synthetase</keyword>
<dbReference type="PRINTS" id="PR01041">
    <property type="entry name" value="TRNASYNTHMET"/>
</dbReference>
<reference evidence="8 9" key="1">
    <citation type="submission" date="2018-11" db="EMBL/GenBank/DDBJ databases">
        <authorList>
            <consortium name="Pathogen Informatics"/>
        </authorList>
    </citation>
    <scope>NUCLEOTIDE SEQUENCE [LARGE SCALE GENOMIC DNA]</scope>
</reference>
<evidence type="ECO:0000259" key="7">
    <source>
        <dbReference type="Pfam" id="PF09334"/>
    </source>
</evidence>
<evidence type="ECO:0000256" key="4">
    <source>
        <dbReference type="ARBA" id="ARBA00022917"/>
    </source>
</evidence>
<dbReference type="WBParaSite" id="HPBE_0002585601-mRNA-1">
    <property type="protein sequence ID" value="HPBE_0002585601-mRNA-1"/>
    <property type="gene ID" value="HPBE_0002585601"/>
</dbReference>
<keyword evidence="1 6" id="KW-0436">Ligase</keyword>
<dbReference type="InterPro" id="IPR033911">
    <property type="entry name" value="MetRS_core"/>
</dbReference>
<keyword evidence="9" id="KW-1185">Reference proteome</keyword>
<sequence>MRAPQSLFLLAKRRHSYITTPIFYVNAAPHLGHLYTTVLTDAANRWMKMKDPEGLHILITGTDEHGIKILRAAEKANKDPQVFCDETSSSFRELFKKFGIQNTDFIRTSEARHKRCVEHVWKRLYDRDFIYKDVYSGWYSATDECFFTDNEIQDTPSGKVVKGSNHPVEFVEEQNYMFRLSPLKGKVRQWLTKSDVIYPKLYLPQALQFLEYDGDLSVSRSRSRLPWGIPVPGDDTQTVYVWTDALMNYLSAVGYPETLKSWPPTWQILGKDILKLGIHSFSF</sequence>
<organism evidence="9 10">
    <name type="scientific">Heligmosomoides polygyrus</name>
    <name type="common">Parasitic roundworm</name>
    <dbReference type="NCBI Taxonomy" id="6339"/>
    <lineage>
        <taxon>Eukaryota</taxon>
        <taxon>Metazoa</taxon>
        <taxon>Ecdysozoa</taxon>
        <taxon>Nematoda</taxon>
        <taxon>Chromadorea</taxon>
        <taxon>Rhabditida</taxon>
        <taxon>Rhabditina</taxon>
        <taxon>Rhabditomorpha</taxon>
        <taxon>Strongyloidea</taxon>
        <taxon>Heligmosomidae</taxon>
        <taxon>Heligmosomoides</taxon>
    </lineage>
</organism>
<dbReference type="EMBL" id="UZAH01038715">
    <property type="protein sequence ID" value="VDP54285.1"/>
    <property type="molecule type" value="Genomic_DNA"/>
</dbReference>
<keyword evidence="3 6" id="KW-0067">ATP-binding</keyword>
<dbReference type="Pfam" id="PF09334">
    <property type="entry name" value="tRNA-synt_1g"/>
    <property type="match status" value="1"/>
</dbReference>
<dbReference type="InterPro" id="IPR014729">
    <property type="entry name" value="Rossmann-like_a/b/a_fold"/>
</dbReference>
<dbReference type="AlphaFoldDB" id="A0A183GT36"/>
<evidence type="ECO:0000256" key="3">
    <source>
        <dbReference type="ARBA" id="ARBA00022840"/>
    </source>
</evidence>
<dbReference type="OrthoDB" id="5844513at2759"/>
<proteinExistence type="inferred from homology"/>
<dbReference type="GO" id="GO:0004825">
    <property type="term" value="F:methionine-tRNA ligase activity"/>
    <property type="evidence" value="ECO:0007669"/>
    <property type="project" value="InterPro"/>
</dbReference>
<dbReference type="InterPro" id="IPR023457">
    <property type="entry name" value="Met-tRNA_synth_2"/>
</dbReference>
<dbReference type="GO" id="GO:0005524">
    <property type="term" value="F:ATP binding"/>
    <property type="evidence" value="ECO:0007669"/>
    <property type="project" value="UniProtKB-KW"/>
</dbReference>
<dbReference type="SUPFAM" id="SSF52374">
    <property type="entry name" value="Nucleotidylyl transferase"/>
    <property type="match status" value="1"/>
</dbReference>
<evidence type="ECO:0000256" key="6">
    <source>
        <dbReference type="RuleBase" id="RU363039"/>
    </source>
</evidence>
<dbReference type="InterPro" id="IPR015413">
    <property type="entry name" value="Methionyl/Leucyl_tRNA_Synth"/>
</dbReference>